<dbReference type="OrthoDB" id="2657112at2759"/>
<proteinExistence type="predicted"/>
<organism evidence="2 3">
    <name type="scientific">Paxillus involutus ATCC 200175</name>
    <dbReference type="NCBI Taxonomy" id="664439"/>
    <lineage>
        <taxon>Eukaryota</taxon>
        <taxon>Fungi</taxon>
        <taxon>Dikarya</taxon>
        <taxon>Basidiomycota</taxon>
        <taxon>Agaricomycotina</taxon>
        <taxon>Agaricomycetes</taxon>
        <taxon>Agaricomycetidae</taxon>
        <taxon>Boletales</taxon>
        <taxon>Paxilineae</taxon>
        <taxon>Paxillaceae</taxon>
        <taxon>Paxillus</taxon>
    </lineage>
</organism>
<evidence type="ECO:0000313" key="2">
    <source>
        <dbReference type="EMBL" id="KIJ08691.1"/>
    </source>
</evidence>
<reference evidence="2 3" key="1">
    <citation type="submission" date="2014-06" db="EMBL/GenBank/DDBJ databases">
        <authorList>
            <consortium name="DOE Joint Genome Institute"/>
            <person name="Kuo A."/>
            <person name="Kohler A."/>
            <person name="Nagy L.G."/>
            <person name="Floudas D."/>
            <person name="Copeland A."/>
            <person name="Barry K.W."/>
            <person name="Cichocki N."/>
            <person name="Veneault-Fourrey C."/>
            <person name="LaButti K."/>
            <person name="Lindquist E.A."/>
            <person name="Lipzen A."/>
            <person name="Lundell T."/>
            <person name="Morin E."/>
            <person name="Murat C."/>
            <person name="Sun H."/>
            <person name="Tunlid A."/>
            <person name="Henrissat B."/>
            <person name="Grigoriev I.V."/>
            <person name="Hibbett D.S."/>
            <person name="Martin F."/>
            <person name="Nordberg H.P."/>
            <person name="Cantor M.N."/>
            <person name="Hua S.X."/>
        </authorList>
    </citation>
    <scope>NUCLEOTIDE SEQUENCE [LARGE SCALE GENOMIC DNA]</scope>
    <source>
        <strain evidence="2 3">ATCC 200175</strain>
    </source>
</reference>
<dbReference type="AlphaFoldDB" id="A0A0C9TNA6"/>
<feature type="region of interest" description="Disordered" evidence="1">
    <location>
        <begin position="143"/>
        <end position="168"/>
    </location>
</feature>
<evidence type="ECO:0000256" key="1">
    <source>
        <dbReference type="SAM" id="MobiDB-lite"/>
    </source>
</evidence>
<protein>
    <submittedName>
        <fullName evidence="2">Uncharacterized protein</fullName>
    </submittedName>
</protein>
<accession>A0A0C9TNA6</accession>
<dbReference type="EMBL" id="KN819574">
    <property type="protein sequence ID" value="KIJ08691.1"/>
    <property type="molecule type" value="Genomic_DNA"/>
</dbReference>
<sequence>MPRDARKVRFASEAMVYHIPAVNEATPVPSPPKRPGKIHRARSNQQSSGEGTSIDLHATEPHFPPISQLIVPAQPKPRMNKDFQAAGHHAHSGQLVIPTAPKTSGNPVIRPPPQHMSAQIDIPCGPKKVCGISTTRQNLSTISLPSEPKASHSRIDSVQSMPGPSNPISAPDIFNEPEDIAMDYMDVDPSPSQINPSAPEPDFQPGSSKKLSPDVLVLQSPSGRAMYRCILESWIRMPDARDIGQEWPRLQTDLCVDLVTENRFADTLAAWIGYQATPHPRRIDYKEGLNDPLKRAMEDYQRMFSAACKCCGSVLERQKRLVAELEILQMEWKKYII</sequence>
<dbReference type="HOGENOM" id="CLU_083682_0_0_1"/>
<evidence type="ECO:0000313" key="3">
    <source>
        <dbReference type="Proteomes" id="UP000053647"/>
    </source>
</evidence>
<name>A0A0C9TNA6_PAXIN</name>
<feature type="region of interest" description="Disordered" evidence="1">
    <location>
        <begin position="20"/>
        <end position="60"/>
    </location>
</feature>
<reference evidence="3" key="2">
    <citation type="submission" date="2015-01" db="EMBL/GenBank/DDBJ databases">
        <title>Evolutionary Origins and Diversification of the Mycorrhizal Mutualists.</title>
        <authorList>
            <consortium name="DOE Joint Genome Institute"/>
            <consortium name="Mycorrhizal Genomics Consortium"/>
            <person name="Kohler A."/>
            <person name="Kuo A."/>
            <person name="Nagy L.G."/>
            <person name="Floudas D."/>
            <person name="Copeland A."/>
            <person name="Barry K.W."/>
            <person name="Cichocki N."/>
            <person name="Veneault-Fourrey C."/>
            <person name="LaButti K."/>
            <person name="Lindquist E.A."/>
            <person name="Lipzen A."/>
            <person name="Lundell T."/>
            <person name="Morin E."/>
            <person name="Murat C."/>
            <person name="Riley R."/>
            <person name="Ohm R."/>
            <person name="Sun H."/>
            <person name="Tunlid A."/>
            <person name="Henrissat B."/>
            <person name="Grigoriev I.V."/>
            <person name="Hibbett D.S."/>
            <person name="Martin F."/>
        </authorList>
    </citation>
    <scope>NUCLEOTIDE SEQUENCE [LARGE SCALE GENOMIC DNA]</scope>
    <source>
        <strain evidence="3">ATCC 200175</strain>
    </source>
</reference>
<feature type="compositionally biased region" description="Polar residues" evidence="1">
    <location>
        <begin position="156"/>
        <end position="168"/>
    </location>
</feature>
<keyword evidence="3" id="KW-1185">Reference proteome</keyword>
<dbReference type="Proteomes" id="UP000053647">
    <property type="component" value="Unassembled WGS sequence"/>
</dbReference>
<feature type="region of interest" description="Disordered" evidence="1">
    <location>
        <begin position="187"/>
        <end position="212"/>
    </location>
</feature>
<gene>
    <name evidence="2" type="ORF">PAXINDRAFT_18186</name>
</gene>